<reference evidence="7" key="1">
    <citation type="submission" date="2023-07" db="EMBL/GenBank/DDBJ databases">
        <title>Description of three actinobacteria isolated from air of manufacturing shop in a pharmaceutical factory.</title>
        <authorList>
            <person name="Zhang D.-F."/>
        </authorList>
    </citation>
    <scope>NUCLEOTIDE SEQUENCE [LARGE SCALE GENOMIC DNA]</scope>
    <source>
        <strain evidence="7">CCTCC AB 2011122</strain>
    </source>
</reference>
<evidence type="ECO:0000256" key="4">
    <source>
        <dbReference type="SAM" id="SignalP"/>
    </source>
</evidence>
<keyword evidence="7" id="KW-1185">Reference proteome</keyword>
<name>A0ABU1FF96_9MICO</name>
<dbReference type="EMBL" id="JAVKGS010000001">
    <property type="protein sequence ID" value="MDR5690451.1"/>
    <property type="molecule type" value="Genomic_DNA"/>
</dbReference>
<keyword evidence="1" id="KW-0479">Metal-binding</keyword>
<proteinExistence type="predicted"/>
<evidence type="ECO:0000259" key="5">
    <source>
        <dbReference type="PROSITE" id="PS51677"/>
    </source>
</evidence>
<keyword evidence="4" id="KW-0732">Signal</keyword>
<dbReference type="Proteomes" id="UP001260072">
    <property type="component" value="Unassembled WGS sequence"/>
</dbReference>
<accession>A0ABU1FF96</accession>
<feature type="compositionally biased region" description="Pro residues" evidence="3">
    <location>
        <begin position="46"/>
        <end position="73"/>
    </location>
</feature>
<keyword evidence="2 6" id="KW-0378">Hydrolase</keyword>
<protein>
    <submittedName>
        <fullName evidence="6">Polysaccharide deacetylase family protein</fullName>
        <ecNumber evidence="6">3.-.-.-</ecNumber>
    </submittedName>
</protein>
<evidence type="ECO:0000256" key="2">
    <source>
        <dbReference type="ARBA" id="ARBA00022801"/>
    </source>
</evidence>
<feature type="domain" description="NodB homology" evidence="5">
    <location>
        <begin position="324"/>
        <end position="498"/>
    </location>
</feature>
<dbReference type="InterPro" id="IPR011330">
    <property type="entry name" value="Glyco_hydro/deAcase_b/a-brl"/>
</dbReference>
<dbReference type="PANTHER" id="PTHR10587">
    <property type="entry name" value="GLYCOSYL TRANSFERASE-RELATED"/>
    <property type="match status" value="1"/>
</dbReference>
<comment type="caution">
    <text evidence="6">The sequence shown here is derived from an EMBL/GenBank/DDBJ whole genome shotgun (WGS) entry which is preliminary data.</text>
</comment>
<dbReference type="InterPro" id="IPR002509">
    <property type="entry name" value="NODB_dom"/>
</dbReference>
<evidence type="ECO:0000256" key="3">
    <source>
        <dbReference type="SAM" id="MobiDB-lite"/>
    </source>
</evidence>
<evidence type="ECO:0000256" key="1">
    <source>
        <dbReference type="ARBA" id="ARBA00022723"/>
    </source>
</evidence>
<dbReference type="GO" id="GO:0016787">
    <property type="term" value="F:hydrolase activity"/>
    <property type="evidence" value="ECO:0007669"/>
    <property type="project" value="UniProtKB-KW"/>
</dbReference>
<feature type="chain" id="PRO_5045960258" evidence="4">
    <location>
        <begin position="31"/>
        <end position="519"/>
    </location>
</feature>
<dbReference type="EC" id="3.-.-.-" evidence="6"/>
<feature type="region of interest" description="Disordered" evidence="3">
    <location>
        <begin position="39"/>
        <end position="76"/>
    </location>
</feature>
<gene>
    <name evidence="6" type="ORF">RH861_00065</name>
</gene>
<dbReference type="InterPro" id="IPR050248">
    <property type="entry name" value="Polysacc_deacetylase_ArnD"/>
</dbReference>
<evidence type="ECO:0000313" key="7">
    <source>
        <dbReference type="Proteomes" id="UP001260072"/>
    </source>
</evidence>
<dbReference type="CDD" id="cd10917">
    <property type="entry name" value="CE4_NodB_like_6s_7s"/>
    <property type="match status" value="1"/>
</dbReference>
<dbReference type="SUPFAM" id="SSF88713">
    <property type="entry name" value="Glycoside hydrolase/deacetylase"/>
    <property type="match status" value="1"/>
</dbReference>
<evidence type="ECO:0000313" key="6">
    <source>
        <dbReference type="EMBL" id="MDR5690451.1"/>
    </source>
</evidence>
<dbReference type="RefSeq" id="WP_310519196.1">
    <property type="nucleotide sequence ID" value="NZ_BAABBS010000001.1"/>
</dbReference>
<dbReference type="Pfam" id="PF01522">
    <property type="entry name" value="Polysacc_deac_1"/>
    <property type="match status" value="1"/>
</dbReference>
<sequence length="519" mass="52907">MGEAAVSRTRRPARRVGTALSAALLATALASCTALVPGSPVASGTPGPPPTASAPPTPSGPPPESPRLVPGPPRLSAADAPGLVGRLAATTGPDLAVAVRWAVLPGASALGDRLDERVEQLARDFAAAHGAGWVPAVDVLPGGDIGPCRGASLGTTAGAVLTIDCGIVTAAGPLLGERLTVIRREPGAAASVAREVWYADAATGTVHDGPALYEPGREPRVLGLVAEALRATGRIGIEDPWAGVDPAAARGLLVDSAVTPTGIVVTLPLAGSVVPVSVLVPTRLLQPFLSEAGRSATATAAADEPFAAPAAPAGGDPVDCSFVACVSITFDDGPTGLTPGLLDVLDRTRAPATFFVQGSSVQRNPDTAARIVDSGHEIANHTWGHPDLTKLKDDAAVRREVDRTQAAIREATGVTSRSIRPPYGASDRRVRALVALPFIVWDVDTNDWRDPGADVIVQRAVAESRRGSIVLMHDTHEQTIEAVPSVIAGLRARGFTLATVSAQFGGALPASGLVSHGPR</sequence>
<dbReference type="Gene3D" id="3.20.20.370">
    <property type="entry name" value="Glycoside hydrolase/deacetylase"/>
    <property type="match status" value="1"/>
</dbReference>
<dbReference type="PROSITE" id="PS51677">
    <property type="entry name" value="NODB"/>
    <property type="match status" value="1"/>
</dbReference>
<organism evidence="6 7">
    <name type="scientific">Agromyces indicus</name>
    <dbReference type="NCBI Taxonomy" id="758919"/>
    <lineage>
        <taxon>Bacteria</taxon>
        <taxon>Bacillati</taxon>
        <taxon>Actinomycetota</taxon>
        <taxon>Actinomycetes</taxon>
        <taxon>Micrococcales</taxon>
        <taxon>Microbacteriaceae</taxon>
        <taxon>Agromyces</taxon>
    </lineage>
</organism>
<feature type="signal peptide" evidence="4">
    <location>
        <begin position="1"/>
        <end position="30"/>
    </location>
</feature>
<dbReference type="PANTHER" id="PTHR10587:SF133">
    <property type="entry name" value="CHITIN DEACETYLASE 1-RELATED"/>
    <property type="match status" value="1"/>
</dbReference>